<keyword evidence="1" id="KW-0732">Signal</keyword>
<reference evidence="2 3" key="1">
    <citation type="submission" date="2018-04" db="EMBL/GenBank/DDBJ databases">
        <title>Genomic Encyclopedia of Type Strains, Phase IV (KMG-IV): sequencing the most valuable type-strain genomes for metagenomic binning, comparative biology and taxonomic classification.</title>
        <authorList>
            <person name="Goeker M."/>
        </authorList>
    </citation>
    <scope>NUCLEOTIDE SEQUENCE [LARGE SCALE GENOMIC DNA]</scope>
    <source>
        <strain evidence="2 3">DSM 14823</strain>
    </source>
</reference>
<gene>
    <name evidence="2" type="ORF">C8D82_11228</name>
</gene>
<evidence type="ECO:0000313" key="3">
    <source>
        <dbReference type="Proteomes" id="UP000245959"/>
    </source>
</evidence>
<dbReference type="EMBL" id="QEKH01000012">
    <property type="protein sequence ID" value="PVY42031.1"/>
    <property type="molecule type" value="Genomic_DNA"/>
</dbReference>
<proteinExistence type="predicted"/>
<feature type="chain" id="PRO_5015607768" description="Flagellar assembly protein T N-terminal domain-containing protein" evidence="1">
    <location>
        <begin position="22"/>
        <end position="439"/>
    </location>
</feature>
<dbReference type="Gene3D" id="3.40.50.10610">
    <property type="entry name" value="ABC-type transport auxiliary lipoprotein component"/>
    <property type="match status" value="2"/>
</dbReference>
<dbReference type="AlphaFoldDB" id="A0A2U1B0C2"/>
<dbReference type="OrthoDB" id="5614584at2"/>
<comment type="caution">
    <text evidence="2">The sequence shown here is derived from an EMBL/GenBank/DDBJ whole genome shotgun (WGS) entry which is preliminary data.</text>
</comment>
<dbReference type="Pfam" id="PF03783">
    <property type="entry name" value="CsgG"/>
    <property type="match status" value="1"/>
</dbReference>
<accession>A0A2U1B0C2</accession>
<evidence type="ECO:0008006" key="4">
    <source>
        <dbReference type="Google" id="ProtNLM"/>
    </source>
</evidence>
<name>A0A2U1B0C2_9BACT</name>
<feature type="signal peptide" evidence="1">
    <location>
        <begin position="1"/>
        <end position="21"/>
    </location>
</feature>
<dbReference type="Proteomes" id="UP000245959">
    <property type="component" value="Unassembled WGS sequence"/>
</dbReference>
<sequence>MMKTWTRRLLPLLLCAGASLAALDRIAVAEIETKGKLDAASVAGLAERIEAKLGGGYEVISRSALKAMLKEAAFQQESGLVADREQLARLAEVHGVKYLLATTIARIGSKLSMTVMVVDCTTGRLDPDRRIAIEADNLEKLFRQLDGALDRIGLLHLPPTEAGLKQLAVLPVQAAPGIGREDGSAFGAKLNEFLLKSGSFELLNRDALNLVAMESALVDAEQAAPGQYVKVGQIAVGDWLIAVKLKRLEVNRLSSGTAIAGVSTREVATLEAELRIIDVKTGALVAIENVTCRRKTTDIPASIRRDWTAADYRNDLMEQAAEQAGRKLLERLDPVLVAAIEGKLLYLTRGEGAGVRPGQTYEIYTPGKTVLHPKTKKPLGTAEKRVGVARIDSVAANMSIASLQDGAAEAAVGARCRLLADAPAVSEPAAPPAYPMATP</sequence>
<dbReference type="InterPro" id="IPR005534">
    <property type="entry name" value="Curli_assmbl/transp-comp_CsgG"/>
</dbReference>
<evidence type="ECO:0000256" key="1">
    <source>
        <dbReference type="SAM" id="SignalP"/>
    </source>
</evidence>
<evidence type="ECO:0000313" key="2">
    <source>
        <dbReference type="EMBL" id="PVY42031.1"/>
    </source>
</evidence>
<keyword evidence="3" id="KW-1185">Reference proteome</keyword>
<protein>
    <recommendedName>
        <fullName evidence="4">Flagellar assembly protein T N-terminal domain-containing protein</fullName>
    </recommendedName>
</protein>
<dbReference type="RefSeq" id="WP_116883872.1">
    <property type="nucleotide sequence ID" value="NZ_CABMMC010000141.1"/>
</dbReference>
<dbReference type="GeneID" id="78295180"/>
<dbReference type="GO" id="GO:0030288">
    <property type="term" value="C:outer membrane-bounded periplasmic space"/>
    <property type="evidence" value="ECO:0007669"/>
    <property type="project" value="InterPro"/>
</dbReference>
<organism evidence="2 3">
    <name type="scientific">Victivallis vadensis</name>
    <dbReference type="NCBI Taxonomy" id="172901"/>
    <lineage>
        <taxon>Bacteria</taxon>
        <taxon>Pseudomonadati</taxon>
        <taxon>Lentisphaerota</taxon>
        <taxon>Lentisphaeria</taxon>
        <taxon>Victivallales</taxon>
        <taxon>Victivallaceae</taxon>
        <taxon>Victivallis</taxon>
    </lineage>
</organism>